<accession>A0ABU2CUB7</accession>
<evidence type="ECO:0000256" key="1">
    <source>
        <dbReference type="SAM" id="MobiDB-lite"/>
    </source>
</evidence>
<comment type="caution">
    <text evidence="4">The sequence shown here is derived from an EMBL/GenBank/DDBJ whole genome shotgun (WGS) entry which is preliminary data.</text>
</comment>
<feature type="signal peptide" evidence="2">
    <location>
        <begin position="1"/>
        <end position="26"/>
    </location>
</feature>
<organism evidence="4 5">
    <name type="scientific">Promicromonospora iranensis</name>
    <dbReference type="NCBI Taxonomy" id="1105144"/>
    <lineage>
        <taxon>Bacteria</taxon>
        <taxon>Bacillati</taxon>
        <taxon>Actinomycetota</taxon>
        <taxon>Actinomycetes</taxon>
        <taxon>Micrococcales</taxon>
        <taxon>Promicromonosporaceae</taxon>
        <taxon>Promicromonospora</taxon>
    </lineage>
</organism>
<protein>
    <recommendedName>
        <fullName evidence="3">Transcobalamin-like C-terminal domain-containing protein</fullName>
    </recommendedName>
</protein>
<dbReference type="RefSeq" id="WP_274993776.1">
    <property type="nucleotide sequence ID" value="NZ_JAJQQP010000005.1"/>
</dbReference>
<evidence type="ECO:0000313" key="4">
    <source>
        <dbReference type="EMBL" id="MDR7384939.1"/>
    </source>
</evidence>
<evidence type="ECO:0000259" key="3">
    <source>
        <dbReference type="Pfam" id="PF14478"/>
    </source>
</evidence>
<dbReference type="InterPro" id="IPR027954">
    <property type="entry name" value="Transcobalamin-like_C"/>
</dbReference>
<reference evidence="4 5" key="1">
    <citation type="submission" date="2023-07" db="EMBL/GenBank/DDBJ databases">
        <title>Sequencing the genomes of 1000 actinobacteria strains.</title>
        <authorList>
            <person name="Klenk H.-P."/>
        </authorList>
    </citation>
    <scope>NUCLEOTIDE SEQUENCE [LARGE SCALE GENOMIC DNA]</scope>
    <source>
        <strain evidence="4 5">DSM 45554</strain>
    </source>
</reference>
<gene>
    <name evidence="4" type="ORF">J2S48_004454</name>
</gene>
<feature type="compositionally biased region" description="Low complexity" evidence="1">
    <location>
        <begin position="43"/>
        <end position="63"/>
    </location>
</feature>
<dbReference type="Proteomes" id="UP001183585">
    <property type="component" value="Unassembled WGS sequence"/>
</dbReference>
<evidence type="ECO:0000313" key="5">
    <source>
        <dbReference type="Proteomes" id="UP001183585"/>
    </source>
</evidence>
<dbReference type="Pfam" id="PF14478">
    <property type="entry name" value="DUF4430"/>
    <property type="match status" value="1"/>
</dbReference>
<dbReference type="PROSITE" id="PS51257">
    <property type="entry name" value="PROKAR_LIPOPROTEIN"/>
    <property type="match status" value="1"/>
</dbReference>
<feature type="chain" id="PRO_5046943624" description="Transcobalamin-like C-terminal domain-containing protein" evidence="2">
    <location>
        <begin position="27"/>
        <end position="147"/>
    </location>
</feature>
<sequence>MNTTSVRPLRALGAATAALLLAGLLAACGGTAEPEPMVSATLSAPSDTASAGASASDTASPSGDVETLSYPGRTGATALELLLEADPSAEVTGEGENAFVTAIGGRAADDSKQEFWALSVDGEPAQVGAGTLETEDGQEITWTLETY</sequence>
<dbReference type="EMBL" id="JAVDYE010000001">
    <property type="protein sequence ID" value="MDR7384939.1"/>
    <property type="molecule type" value="Genomic_DNA"/>
</dbReference>
<feature type="domain" description="Transcobalamin-like C-terminal" evidence="3">
    <location>
        <begin position="75"/>
        <end position="145"/>
    </location>
</feature>
<proteinExistence type="predicted"/>
<feature type="region of interest" description="Disordered" evidence="1">
    <location>
        <begin position="34"/>
        <end position="71"/>
    </location>
</feature>
<evidence type="ECO:0000256" key="2">
    <source>
        <dbReference type="SAM" id="SignalP"/>
    </source>
</evidence>
<keyword evidence="5" id="KW-1185">Reference proteome</keyword>
<keyword evidence="2" id="KW-0732">Signal</keyword>
<name>A0ABU2CUB7_9MICO</name>
<dbReference type="Gene3D" id="2.170.130.30">
    <property type="match status" value="1"/>
</dbReference>